<name>A0A8I2B549_BACIU</name>
<dbReference type="RefSeq" id="WP_208556248.1">
    <property type="nucleotide sequence ID" value="NZ_JAGFPW010000005.1"/>
</dbReference>
<dbReference type="AlphaFoldDB" id="A0A8I2B549"/>
<reference evidence="1" key="1">
    <citation type="submission" date="2021-03" db="EMBL/GenBank/DDBJ databases">
        <title>Isolation of Bacillus subtilis from fermented food sample.</title>
        <authorList>
            <person name="Lakshmanan V."/>
            <person name="Athira K."/>
            <person name="Rajagopal K."/>
        </authorList>
    </citation>
    <scope>NUCLEOTIDE SEQUENCE</scope>
    <source>
        <strain evidence="1">S1</strain>
    </source>
</reference>
<dbReference type="EMBL" id="JAGFPW010000005">
    <property type="protein sequence ID" value="MBO3794262.1"/>
    <property type="molecule type" value="Genomic_DNA"/>
</dbReference>
<gene>
    <name evidence="1" type="ORF">J5227_08060</name>
</gene>
<evidence type="ECO:0000313" key="1">
    <source>
        <dbReference type="EMBL" id="MBO3794262.1"/>
    </source>
</evidence>
<proteinExistence type="predicted"/>
<protein>
    <submittedName>
        <fullName evidence="1">Uncharacterized protein</fullName>
    </submittedName>
</protein>
<sequence length="603" mass="66639">MLKDISAMNPKGHVKLELYNDEEGVFFTKEKKNLVVQSANKIVAEMMADPAKVIRINQLDKGDTAFSPNSESLYPFDLKVQHELKGRYKNDWGELNNKKEFEIEELIDVTTLDKVTVGDRELIVDKDIFLMDASKGKIRFTDAPTEEVTIDYHQINNPYMKIIAGTETVKIDNEIWQRSNVAKNESKTYQVDFRTGKVLFETVQKSIEVSYDYHMKYALGFMALGGKPNASHPNYQPVEFGNSNKLDIDMKNEFPDSRMAIQYPAAISTGATELEPAIPTQPVSTVLKTTDIDVIDTGDSVTKLLKYDLPNVYDTGSGNAGRKLYEIVSIENKTKSVEIDKNNVIISLNTLNKVEVQFKTDDVSIGDKIHIEYRLKLDDSHLIYQLGQSPVVELVSVKHVDAATGEVKPYTIVDGGLKVNEGEVWISNPSTGHITFSSNPTSGAPKVETPGQLTIEYKVNAGTVVKFIADFPKGVPAPTLVDATKSATVLAGQSAIILDYAIAKDDKGAFIEPEITLTSNGATSTLTSGQYTISLDGKIISISGLNDGDTVIVKHKYEKSTHDIYQVAMFDDKVGGKMFNISGIGPVTKDKNTGMRITWMVTF</sequence>
<organism evidence="1 2">
    <name type="scientific">Bacillus subtilis</name>
    <dbReference type="NCBI Taxonomy" id="1423"/>
    <lineage>
        <taxon>Bacteria</taxon>
        <taxon>Bacillati</taxon>
        <taxon>Bacillota</taxon>
        <taxon>Bacilli</taxon>
        <taxon>Bacillales</taxon>
        <taxon>Bacillaceae</taxon>
        <taxon>Bacillus</taxon>
    </lineage>
</organism>
<evidence type="ECO:0000313" key="2">
    <source>
        <dbReference type="Proteomes" id="UP000665181"/>
    </source>
</evidence>
<dbReference type="Proteomes" id="UP000665181">
    <property type="component" value="Unassembled WGS sequence"/>
</dbReference>
<accession>A0A8I2B549</accession>
<comment type="caution">
    <text evidence="1">The sequence shown here is derived from an EMBL/GenBank/DDBJ whole genome shotgun (WGS) entry which is preliminary data.</text>
</comment>